<evidence type="ECO:0000313" key="1">
    <source>
        <dbReference type="EMBL" id="KAI4860378.1"/>
    </source>
</evidence>
<dbReference type="EMBL" id="MU393588">
    <property type="protein sequence ID" value="KAI4860378.1"/>
    <property type="molecule type" value="Genomic_DNA"/>
</dbReference>
<dbReference type="Proteomes" id="UP001497700">
    <property type="component" value="Unassembled WGS sequence"/>
</dbReference>
<reference evidence="1 2" key="1">
    <citation type="journal article" date="2022" name="New Phytol.">
        <title>Ecological generalism drives hyperdiversity of secondary metabolite gene clusters in xylarialean endophytes.</title>
        <authorList>
            <person name="Franco M.E.E."/>
            <person name="Wisecaver J.H."/>
            <person name="Arnold A.E."/>
            <person name="Ju Y.M."/>
            <person name="Slot J.C."/>
            <person name="Ahrendt S."/>
            <person name="Moore L.P."/>
            <person name="Eastman K.E."/>
            <person name="Scott K."/>
            <person name="Konkel Z."/>
            <person name="Mondo S.J."/>
            <person name="Kuo A."/>
            <person name="Hayes R.D."/>
            <person name="Haridas S."/>
            <person name="Andreopoulos B."/>
            <person name="Riley R."/>
            <person name="LaButti K."/>
            <person name="Pangilinan J."/>
            <person name="Lipzen A."/>
            <person name="Amirebrahimi M."/>
            <person name="Yan J."/>
            <person name="Adam C."/>
            <person name="Keymanesh K."/>
            <person name="Ng V."/>
            <person name="Louie K."/>
            <person name="Northen T."/>
            <person name="Drula E."/>
            <person name="Henrissat B."/>
            <person name="Hsieh H.M."/>
            <person name="Youens-Clark K."/>
            <person name="Lutzoni F."/>
            <person name="Miadlikowska J."/>
            <person name="Eastwood D.C."/>
            <person name="Hamelin R.C."/>
            <person name="Grigoriev I.V."/>
            <person name="U'Ren J.M."/>
        </authorList>
    </citation>
    <scope>NUCLEOTIDE SEQUENCE [LARGE SCALE GENOMIC DNA]</scope>
    <source>
        <strain evidence="1 2">CBS 119005</strain>
    </source>
</reference>
<comment type="caution">
    <text evidence="1">The sequence shown here is derived from an EMBL/GenBank/DDBJ whole genome shotgun (WGS) entry which is preliminary data.</text>
</comment>
<organism evidence="1 2">
    <name type="scientific">Hypoxylon rubiginosum</name>
    <dbReference type="NCBI Taxonomy" id="110542"/>
    <lineage>
        <taxon>Eukaryota</taxon>
        <taxon>Fungi</taxon>
        <taxon>Dikarya</taxon>
        <taxon>Ascomycota</taxon>
        <taxon>Pezizomycotina</taxon>
        <taxon>Sordariomycetes</taxon>
        <taxon>Xylariomycetidae</taxon>
        <taxon>Xylariales</taxon>
        <taxon>Hypoxylaceae</taxon>
        <taxon>Hypoxylon</taxon>
    </lineage>
</organism>
<sequence>MGTTRIRAAAGKSHKKNKKKSSTKPKVKAQPYAYPSPMPHEYGHNYGPLSRRGFKKMGKGGRYFSAVMACLVVLSYLAGIILGVFVICGCVSSNAGLEHLNLADMHANTTSYNISLRVGYLGGCVSFADTTGAQSDNSSSNQQTYCIPNMRDDDPEDLSEQFSKNLDLVPDAQDFVQKSLNVTVAQAKHLQQDVFFWEPPVLYIPFFVISGIILFVALMSSSHKRRYKTVLVIATILGAFSLALALVVAIGSLQGLNAVLGGAKSQEEQTLGDGIYISRASLLDQVQAGLAASTALFYVCMGILYARR</sequence>
<evidence type="ECO:0000313" key="2">
    <source>
        <dbReference type="Proteomes" id="UP001497700"/>
    </source>
</evidence>
<proteinExistence type="predicted"/>
<protein>
    <submittedName>
        <fullName evidence="1">Uncharacterized protein</fullName>
    </submittedName>
</protein>
<accession>A0ACB9YLZ3</accession>
<name>A0ACB9YLZ3_9PEZI</name>
<keyword evidence="2" id="KW-1185">Reference proteome</keyword>
<gene>
    <name evidence="1" type="ORF">F4820DRAFT_436965</name>
</gene>